<reference evidence="2 3" key="1">
    <citation type="submission" date="2018-08" db="EMBL/GenBank/DDBJ databases">
        <title>Meiothermus cateniformans JCM 15151 genome sequencing project.</title>
        <authorList>
            <person name="Da Costa M.S."/>
            <person name="Albuquerque L."/>
            <person name="Raposo P."/>
            <person name="Froufe H.J.C."/>
            <person name="Barroso C.S."/>
            <person name="Egas C."/>
        </authorList>
    </citation>
    <scope>NUCLEOTIDE SEQUENCE [LARGE SCALE GENOMIC DNA]</scope>
    <source>
        <strain evidence="2 3">JCM 15151</strain>
    </source>
</reference>
<dbReference type="PANTHER" id="PTHR43539:SF89">
    <property type="entry name" value="NAD(P)-BINDING DOMAIN-CONTAINING PROTEIN"/>
    <property type="match status" value="1"/>
</dbReference>
<dbReference type="RefSeq" id="WP_027886542.1">
    <property type="nucleotide sequence ID" value="NZ_JBHSXZ010000016.1"/>
</dbReference>
<dbReference type="InterPro" id="IPR050982">
    <property type="entry name" value="Auxin_biosynth/cation_transpt"/>
</dbReference>
<dbReference type="Pfam" id="PF13738">
    <property type="entry name" value="Pyr_redox_3"/>
    <property type="match status" value="1"/>
</dbReference>
<dbReference type="EMBL" id="QWKX01000001">
    <property type="protein sequence ID" value="RIH80106.1"/>
    <property type="molecule type" value="Genomic_DNA"/>
</dbReference>
<proteinExistence type="predicted"/>
<dbReference type="AlphaFoldDB" id="A0A399E8D9"/>
<sequence length="368" mass="41017">MVEEKDILIVGAGPAGIGLGVALQKISARFGILERAKTGASFRRWPQETRMITPSFTSNAFNLPDLNALTPETSPAYSLGREHPSGREYARYLEALARHYELPVVEGTRVTKVARLEGTEGFLVHTNRGLFRSRFLVWAVGEFSFPHWPFEGAQHGLPYSRVRSWGSVEGQQQVIIGGYESGIDAAYHLVMLGKEVMVFDPKAPWKRRTGEPSLDLSPFTLERLQKALDTRRLSLVELGVERIEKKRGGYLVHHTHGVLQAPHRPILAAGFGNGLEPLEGLLEVTEGRPLLSEKDESTVARGLFLVGPKVNHHQTAFCFIYKFRARFPVVALEIGQRLGLDTSPLEAYRKRGMWADDLEACCTSRCVC</sequence>
<dbReference type="Proteomes" id="UP000266089">
    <property type="component" value="Unassembled WGS sequence"/>
</dbReference>
<dbReference type="PRINTS" id="PR00469">
    <property type="entry name" value="PNDRDTASEII"/>
</dbReference>
<dbReference type="GO" id="GO:0050660">
    <property type="term" value="F:flavin adenine dinucleotide binding"/>
    <property type="evidence" value="ECO:0007669"/>
    <property type="project" value="TreeGrafter"/>
</dbReference>
<organism evidence="2 3">
    <name type="scientific">Meiothermus taiwanensis</name>
    <dbReference type="NCBI Taxonomy" id="172827"/>
    <lineage>
        <taxon>Bacteria</taxon>
        <taxon>Thermotogati</taxon>
        <taxon>Deinococcota</taxon>
        <taxon>Deinococci</taxon>
        <taxon>Thermales</taxon>
        <taxon>Thermaceae</taxon>
        <taxon>Meiothermus</taxon>
    </lineage>
</organism>
<protein>
    <submittedName>
        <fullName evidence="2">Baeyer-Villiger flavin-containing monooxygenase</fullName>
        <ecNumber evidence="2">1.14.13.-</ecNumber>
    </submittedName>
</protein>
<dbReference type="EC" id="1.14.13.-" evidence="2"/>
<dbReference type="InterPro" id="IPR036188">
    <property type="entry name" value="FAD/NAD-bd_sf"/>
</dbReference>
<evidence type="ECO:0000313" key="2">
    <source>
        <dbReference type="EMBL" id="RIH80106.1"/>
    </source>
</evidence>
<gene>
    <name evidence="2" type="ORF">Mcate_00077</name>
</gene>
<dbReference type="Gene3D" id="3.50.50.60">
    <property type="entry name" value="FAD/NAD(P)-binding domain"/>
    <property type="match status" value="2"/>
</dbReference>
<name>A0A399E8D9_9DEIN</name>
<dbReference type="GO" id="GO:0004497">
    <property type="term" value="F:monooxygenase activity"/>
    <property type="evidence" value="ECO:0007669"/>
    <property type="project" value="UniProtKB-KW"/>
</dbReference>
<dbReference type="PANTHER" id="PTHR43539">
    <property type="entry name" value="FLAVIN-BINDING MONOOXYGENASE-LIKE PROTEIN (AFU_ORTHOLOGUE AFUA_4G09220)"/>
    <property type="match status" value="1"/>
</dbReference>
<comment type="caution">
    <text evidence="2">The sequence shown here is derived from an EMBL/GenBank/DDBJ whole genome shotgun (WGS) entry which is preliminary data.</text>
</comment>
<evidence type="ECO:0000313" key="3">
    <source>
        <dbReference type="Proteomes" id="UP000266089"/>
    </source>
</evidence>
<keyword evidence="2" id="KW-0503">Monooxygenase</keyword>
<accession>A0A399E8D9</accession>
<keyword evidence="1 2" id="KW-0560">Oxidoreductase</keyword>
<evidence type="ECO:0000256" key="1">
    <source>
        <dbReference type="ARBA" id="ARBA00023002"/>
    </source>
</evidence>
<dbReference type="SUPFAM" id="SSF51905">
    <property type="entry name" value="FAD/NAD(P)-binding domain"/>
    <property type="match status" value="2"/>
</dbReference>